<reference evidence="1" key="1">
    <citation type="submission" date="2020-05" db="EMBL/GenBank/DDBJ databases">
        <authorList>
            <person name="Chiriac C."/>
            <person name="Salcher M."/>
            <person name="Ghai R."/>
            <person name="Kavagutti S V."/>
        </authorList>
    </citation>
    <scope>NUCLEOTIDE SEQUENCE</scope>
</reference>
<name>A0A6J6DIS4_9ZZZZ</name>
<organism evidence="1">
    <name type="scientific">freshwater metagenome</name>
    <dbReference type="NCBI Taxonomy" id="449393"/>
    <lineage>
        <taxon>unclassified sequences</taxon>
        <taxon>metagenomes</taxon>
        <taxon>ecological metagenomes</taxon>
    </lineage>
</organism>
<accession>A0A6J6DIS4</accession>
<dbReference type="EMBL" id="CAEZSR010000069">
    <property type="protein sequence ID" value="CAB4563890.1"/>
    <property type="molecule type" value="Genomic_DNA"/>
</dbReference>
<protein>
    <submittedName>
        <fullName evidence="1">Unannotated protein</fullName>
    </submittedName>
</protein>
<evidence type="ECO:0000313" key="1">
    <source>
        <dbReference type="EMBL" id="CAB4563890.1"/>
    </source>
</evidence>
<dbReference type="AlphaFoldDB" id="A0A6J6DIS4"/>
<gene>
    <name evidence="1" type="ORF">UFOPK1493_01966</name>
</gene>
<proteinExistence type="predicted"/>
<sequence length="44" mass="5282">MSGGRGSRPLRLDCDRLWTTLVTWVYRLRRTPRVTNFPPPLKRR</sequence>